<protein>
    <submittedName>
        <fullName evidence="1">Transposase</fullName>
    </submittedName>
</protein>
<reference evidence="1 2" key="1">
    <citation type="submission" date="2014-02" db="EMBL/GenBank/DDBJ databases">
        <authorList>
            <person name="Genoscope - CEA"/>
        </authorList>
    </citation>
    <scope>NUCLEOTIDE SEQUENCE [LARGE SCALE GENOMIC DNA]</scope>
    <source>
        <strain evidence="1 2">PCC 8005</strain>
    </source>
</reference>
<name>A0A9P1KCD2_9CYAN</name>
<gene>
    <name evidence="1" type="ORF">ARTHRO_11132</name>
</gene>
<dbReference type="Proteomes" id="UP000032946">
    <property type="component" value="Chromosome"/>
</dbReference>
<dbReference type="AlphaFoldDB" id="A0A9P1KCD2"/>
<organism evidence="1 2">
    <name type="scientific">Limnospira indica PCC 8005</name>
    <dbReference type="NCBI Taxonomy" id="376219"/>
    <lineage>
        <taxon>Bacteria</taxon>
        <taxon>Bacillati</taxon>
        <taxon>Cyanobacteriota</taxon>
        <taxon>Cyanophyceae</taxon>
        <taxon>Oscillatoriophycideae</taxon>
        <taxon>Oscillatoriales</taxon>
        <taxon>Sirenicapillariaceae</taxon>
        <taxon>Limnospira</taxon>
    </lineage>
</organism>
<evidence type="ECO:0000313" key="1">
    <source>
        <dbReference type="EMBL" id="CDM93459.1"/>
    </source>
</evidence>
<proteinExistence type="predicted"/>
<evidence type="ECO:0000313" key="2">
    <source>
        <dbReference type="Proteomes" id="UP000032946"/>
    </source>
</evidence>
<dbReference type="EMBL" id="FO818640">
    <property type="protein sequence ID" value="CDM93459.1"/>
    <property type="molecule type" value="Genomic_DNA"/>
</dbReference>
<keyword evidence="2" id="KW-1185">Reference proteome</keyword>
<accession>A0A9P1KCD2</accession>
<sequence length="62" mass="6718">MVHGKSILLGVENGVTTIPSHSEPYVKVSQHTAPDVDTPFVTGNRVTTPCFMTSTFKAICLR</sequence>